<accession>A0A2I7KFE9</accession>
<dbReference type="Proteomes" id="UP000236447">
    <property type="component" value="Plasmid pP88_b"/>
</dbReference>
<name>A0A2I7KFE9_9RHOB</name>
<gene>
    <name evidence="1" type="ORF">PhaeoP88_04005</name>
</gene>
<dbReference type="AlphaFoldDB" id="A0A2I7KFE9"/>
<evidence type="ECO:0000313" key="1">
    <source>
        <dbReference type="EMBL" id="AUR01317.1"/>
    </source>
</evidence>
<sequence length="265" mass="30266">MNRKKFQQFVEDKKTMPGMLPLVHTTPCDTFLDVIDAGELTPSYCEHFKRDLLYLFFGRPAYRVQESATHNLTFNWPFVFLIDPNKLTDIHRIYPFDTGAFFLGIYSRFFSKRAKEADFRLPGDLAYAEKVASIFYGGPKGYFNARSGICPNIGLTDFEAQGIHELSKLPPFASFGSNEIKRDERSTAIEIQIANSLDLRDVVVKILVPEPFITDEVFLSAVKKHDLQDRVGDFNIVGFHEGNSWIGQIYQATSDAFKELGYFDE</sequence>
<reference evidence="1 2" key="1">
    <citation type="journal article" date="2017" name="Front. Microbiol.">
        <title>Phaeobacter piscinae sp. nov., a species of the Roseobacter group and potential aquaculture probiont.</title>
        <authorList>
            <person name="Sonnenschein E.C."/>
            <person name="Phippen C.B.W."/>
            <person name="Nielsen K.F."/>
            <person name="Mateiu R.V."/>
            <person name="Melchiorsen J."/>
            <person name="Gram L."/>
            <person name="Overmann J."/>
            <person name="Freese H.M."/>
        </authorList>
    </citation>
    <scope>NUCLEOTIDE SEQUENCE [LARGE SCALE GENOMIC DNA]</scope>
    <source>
        <strain evidence="1 2">P88</strain>
        <plasmid evidence="1">pP88_b</plasmid>
    </source>
</reference>
<geneLocation type="plasmid" evidence="2">
    <name>pp88_b</name>
</geneLocation>
<dbReference type="EMBL" id="CP010727">
    <property type="protein sequence ID" value="AUR01317.1"/>
    <property type="molecule type" value="Genomic_DNA"/>
</dbReference>
<reference evidence="1 2" key="2">
    <citation type="journal article" date="2017" name="Genome Biol. Evol.">
        <title>Trajectories and Drivers of Genome Evolution in Surface-Associated Marine Phaeobacter.</title>
        <authorList>
            <person name="Freese H.M."/>
            <person name="Sikorski J."/>
            <person name="Bunk B."/>
            <person name="Scheuner C."/>
            <person name="Meier-Kolthoff J.P."/>
            <person name="Sproer C."/>
            <person name="Gram L."/>
            <person name="Overmann J."/>
        </authorList>
    </citation>
    <scope>NUCLEOTIDE SEQUENCE [LARGE SCALE GENOMIC DNA]</scope>
    <source>
        <strain evidence="1 2">P88</strain>
        <plasmid evidence="1">pP88_b</plasmid>
    </source>
</reference>
<keyword evidence="1" id="KW-0614">Plasmid</keyword>
<proteinExistence type="predicted"/>
<protein>
    <submittedName>
        <fullName evidence="1">Uncharacterized protein</fullName>
    </submittedName>
</protein>
<organism evidence="1 2">
    <name type="scientific">Phaeobacter inhibens</name>
    <dbReference type="NCBI Taxonomy" id="221822"/>
    <lineage>
        <taxon>Bacteria</taxon>
        <taxon>Pseudomonadati</taxon>
        <taxon>Pseudomonadota</taxon>
        <taxon>Alphaproteobacteria</taxon>
        <taxon>Rhodobacterales</taxon>
        <taxon>Roseobacteraceae</taxon>
        <taxon>Phaeobacter</taxon>
    </lineage>
</organism>
<evidence type="ECO:0000313" key="2">
    <source>
        <dbReference type="Proteomes" id="UP000236447"/>
    </source>
</evidence>
<dbReference type="RefSeq" id="WP_102884494.1">
    <property type="nucleotide sequence ID" value="NZ_CP010727.1"/>
</dbReference>